<evidence type="ECO:0000256" key="1">
    <source>
        <dbReference type="SAM" id="Coils"/>
    </source>
</evidence>
<keyword evidence="4" id="KW-1185">Reference proteome</keyword>
<name>A0AAV7N6U0_PLEWA</name>
<feature type="region of interest" description="Disordered" evidence="2">
    <location>
        <begin position="170"/>
        <end position="192"/>
    </location>
</feature>
<dbReference type="AlphaFoldDB" id="A0AAV7N6U0"/>
<comment type="caution">
    <text evidence="3">The sequence shown here is derived from an EMBL/GenBank/DDBJ whole genome shotgun (WGS) entry which is preliminary data.</text>
</comment>
<dbReference type="EMBL" id="JANPWB010000013">
    <property type="protein sequence ID" value="KAJ1110252.1"/>
    <property type="molecule type" value="Genomic_DNA"/>
</dbReference>
<protein>
    <submittedName>
        <fullName evidence="3">Uncharacterized protein</fullName>
    </submittedName>
</protein>
<reference evidence="3" key="1">
    <citation type="journal article" date="2022" name="bioRxiv">
        <title>Sequencing and chromosome-scale assembly of the giantPleurodeles waltlgenome.</title>
        <authorList>
            <person name="Brown T."/>
            <person name="Elewa A."/>
            <person name="Iarovenko S."/>
            <person name="Subramanian E."/>
            <person name="Araus A.J."/>
            <person name="Petzold A."/>
            <person name="Susuki M."/>
            <person name="Suzuki K.-i.T."/>
            <person name="Hayashi T."/>
            <person name="Toyoda A."/>
            <person name="Oliveira C."/>
            <person name="Osipova E."/>
            <person name="Leigh N.D."/>
            <person name="Simon A."/>
            <person name="Yun M.H."/>
        </authorList>
    </citation>
    <scope>NUCLEOTIDE SEQUENCE</scope>
    <source>
        <strain evidence="3">20211129_DDA</strain>
        <tissue evidence="3">Liver</tissue>
    </source>
</reference>
<organism evidence="3 4">
    <name type="scientific">Pleurodeles waltl</name>
    <name type="common">Iberian ribbed newt</name>
    <dbReference type="NCBI Taxonomy" id="8319"/>
    <lineage>
        <taxon>Eukaryota</taxon>
        <taxon>Metazoa</taxon>
        <taxon>Chordata</taxon>
        <taxon>Craniata</taxon>
        <taxon>Vertebrata</taxon>
        <taxon>Euteleostomi</taxon>
        <taxon>Amphibia</taxon>
        <taxon>Batrachia</taxon>
        <taxon>Caudata</taxon>
        <taxon>Salamandroidea</taxon>
        <taxon>Salamandridae</taxon>
        <taxon>Pleurodelinae</taxon>
        <taxon>Pleurodeles</taxon>
    </lineage>
</organism>
<evidence type="ECO:0000256" key="2">
    <source>
        <dbReference type="SAM" id="MobiDB-lite"/>
    </source>
</evidence>
<proteinExistence type="predicted"/>
<dbReference type="Proteomes" id="UP001066276">
    <property type="component" value="Chromosome 9"/>
</dbReference>
<evidence type="ECO:0000313" key="4">
    <source>
        <dbReference type="Proteomes" id="UP001066276"/>
    </source>
</evidence>
<accession>A0AAV7N6U0</accession>
<evidence type="ECO:0000313" key="3">
    <source>
        <dbReference type="EMBL" id="KAJ1110252.1"/>
    </source>
</evidence>
<gene>
    <name evidence="3" type="ORF">NDU88_007607</name>
</gene>
<feature type="coiled-coil region" evidence="1">
    <location>
        <begin position="73"/>
        <end position="100"/>
    </location>
</feature>
<sequence>MAAQQTPSSPVLGEPRPLDAIDRILQEITAVRRRLEVMDLKITDLPAASASIRTDIACFGEMVADLDQRLTNVEDHIEMLPEHNAELQTLQETLTDLEDQSHRDKVSFFGMPGKKGRYRYQSIPSKSVTRAHRTDLLAATRVPESTQGQPSSQYILRAALPDHCVFPPTRAGPAGSSEGTVPVSFPAGGSGG</sequence>
<keyword evidence="1" id="KW-0175">Coiled coil</keyword>